<dbReference type="InterPro" id="IPR036614">
    <property type="entry name" value="RusA-like_sf"/>
</dbReference>
<dbReference type="AlphaFoldDB" id="A0A6N7VRW3"/>
<dbReference type="GO" id="GO:0006281">
    <property type="term" value="P:DNA repair"/>
    <property type="evidence" value="ECO:0007669"/>
    <property type="project" value="InterPro"/>
</dbReference>
<dbReference type="GO" id="GO:0000287">
    <property type="term" value="F:magnesium ion binding"/>
    <property type="evidence" value="ECO:0007669"/>
    <property type="project" value="InterPro"/>
</dbReference>
<dbReference type="GO" id="GO:0006310">
    <property type="term" value="P:DNA recombination"/>
    <property type="evidence" value="ECO:0007669"/>
    <property type="project" value="InterPro"/>
</dbReference>
<dbReference type="RefSeq" id="WP_154544939.1">
    <property type="nucleotide sequence ID" value="NZ_VULO01000007.1"/>
</dbReference>
<sequence length="127" mass="13951">MSTLMVPISPDEWLLQNHRVHYQAASLKRVAIKNKTAWLAKTNLEPAKGPVAIYARAYIRTGPLCDADAIAPMVKAAIDGLVIAGIIPDDTGEHVPLVGYGRPARDRTLKPKMHALQLVLTDQYIPF</sequence>
<accession>A0A6N7VRW3</accession>
<dbReference type="Proteomes" id="UP000470875">
    <property type="component" value="Unassembled WGS sequence"/>
</dbReference>
<reference evidence="1 2" key="1">
    <citation type="submission" date="2019-08" db="EMBL/GenBank/DDBJ databases">
        <title>In-depth cultivation of the pig gut microbiome towards novel bacterial diversity and tailored functional studies.</title>
        <authorList>
            <person name="Wylensek D."/>
            <person name="Hitch T.C.A."/>
            <person name="Clavel T."/>
        </authorList>
    </citation>
    <scope>NUCLEOTIDE SEQUENCE [LARGE SCALE GENOMIC DNA]</scope>
    <source>
        <strain evidence="1 2">WB03_NA08</strain>
    </source>
</reference>
<organism evidence="1 2">
    <name type="scientific">Scrofimicrobium canadense</name>
    <dbReference type="NCBI Taxonomy" id="2652290"/>
    <lineage>
        <taxon>Bacteria</taxon>
        <taxon>Bacillati</taxon>
        <taxon>Actinomycetota</taxon>
        <taxon>Actinomycetes</taxon>
        <taxon>Actinomycetales</taxon>
        <taxon>Actinomycetaceae</taxon>
        <taxon>Scrofimicrobium</taxon>
    </lineage>
</organism>
<gene>
    <name evidence="1" type="ORF">FYJ24_07010</name>
</gene>
<comment type="caution">
    <text evidence="1">The sequence shown here is derived from an EMBL/GenBank/DDBJ whole genome shotgun (WGS) entry which is preliminary data.</text>
</comment>
<dbReference type="EMBL" id="VULO01000007">
    <property type="protein sequence ID" value="MSS84517.1"/>
    <property type="molecule type" value="Genomic_DNA"/>
</dbReference>
<keyword evidence="2" id="KW-1185">Reference proteome</keyword>
<evidence type="ECO:0000313" key="1">
    <source>
        <dbReference type="EMBL" id="MSS84517.1"/>
    </source>
</evidence>
<proteinExistence type="predicted"/>
<name>A0A6N7VRW3_9ACTO</name>
<protein>
    <submittedName>
        <fullName evidence="1">Uncharacterized protein</fullName>
    </submittedName>
</protein>
<evidence type="ECO:0000313" key="2">
    <source>
        <dbReference type="Proteomes" id="UP000470875"/>
    </source>
</evidence>
<dbReference type="Gene3D" id="3.30.1330.70">
    <property type="entry name" value="Holliday junction resolvase RusA"/>
    <property type="match status" value="1"/>
</dbReference>